<sequence length="73" mass="8640">MRNRRNISGNLKTIQGNQRDFFIQELRSMGITETPEGRPIGSMPYHELLHITTIERIKRDYEQENEVPNEQVL</sequence>
<dbReference type="OrthoDB" id="2456707at2"/>
<dbReference type="RefSeq" id="WP_119882447.1">
    <property type="nucleotide sequence ID" value="NZ_CP032418.1"/>
</dbReference>
<keyword evidence="2" id="KW-1185">Reference proteome</keyword>
<evidence type="ECO:0000313" key="2">
    <source>
        <dbReference type="Proteomes" id="UP000265725"/>
    </source>
</evidence>
<dbReference type="Proteomes" id="UP000265725">
    <property type="component" value="Chromosome"/>
</dbReference>
<evidence type="ECO:0008006" key="3">
    <source>
        <dbReference type="Google" id="ProtNLM"/>
    </source>
</evidence>
<dbReference type="KEGG" id="paek:D3873_02005"/>
<evidence type="ECO:0000313" key="1">
    <source>
        <dbReference type="EMBL" id="AYC28702.1"/>
    </source>
</evidence>
<reference evidence="2" key="1">
    <citation type="submission" date="2018-09" db="EMBL/GenBank/DDBJ databases">
        <authorList>
            <person name="Zhu H."/>
        </authorList>
    </citation>
    <scope>NUCLEOTIDE SEQUENCE [LARGE SCALE GENOMIC DNA]</scope>
    <source>
        <strain evidence="2">K2R23-3</strain>
    </source>
</reference>
<dbReference type="EMBL" id="CP032418">
    <property type="protein sequence ID" value="AYC28702.1"/>
    <property type="molecule type" value="Genomic_DNA"/>
</dbReference>
<dbReference type="AlphaFoldDB" id="A0A385YSS5"/>
<accession>A0A385YSS5</accession>
<proteinExistence type="predicted"/>
<protein>
    <recommendedName>
        <fullName evidence="3">Fur-regulated basic protein FbpA</fullName>
    </recommendedName>
</protein>
<organism evidence="1 2">
    <name type="scientific">Paenisporosarcina cavernae</name>
    <dbReference type="NCBI Taxonomy" id="2320858"/>
    <lineage>
        <taxon>Bacteria</taxon>
        <taxon>Bacillati</taxon>
        <taxon>Bacillota</taxon>
        <taxon>Bacilli</taxon>
        <taxon>Bacillales</taxon>
        <taxon>Caryophanaceae</taxon>
        <taxon>Paenisporosarcina</taxon>
    </lineage>
</organism>
<name>A0A385YSS5_9BACL</name>
<gene>
    <name evidence="1" type="ORF">D3873_02005</name>
</gene>